<dbReference type="NCBIfam" id="TIGR04057">
    <property type="entry name" value="SusC_RagA_signa"/>
    <property type="match status" value="1"/>
</dbReference>
<evidence type="ECO:0000256" key="1">
    <source>
        <dbReference type="PROSITE-ProRule" id="PRU01360"/>
    </source>
</evidence>
<comment type="similarity">
    <text evidence="1">Belongs to the TonB-dependent receptor family.</text>
</comment>
<evidence type="ECO:0000313" key="4">
    <source>
        <dbReference type="Proteomes" id="UP001215398"/>
    </source>
</evidence>
<dbReference type="PROSITE" id="PS52016">
    <property type="entry name" value="TONB_DEPENDENT_REC_3"/>
    <property type="match status" value="1"/>
</dbReference>
<dbReference type="InterPro" id="IPR037066">
    <property type="entry name" value="Plug_dom_sf"/>
</dbReference>
<feature type="domain" description="TonB-dependent receptor plug" evidence="2">
    <location>
        <begin position="217"/>
        <end position="320"/>
    </location>
</feature>
<organism evidence="3 4">
    <name type="scientific">Bacteroides zhangwenhongii</name>
    <dbReference type="NCBI Taxonomy" id="2650157"/>
    <lineage>
        <taxon>Bacteria</taxon>
        <taxon>Pseudomonadati</taxon>
        <taxon>Bacteroidota</taxon>
        <taxon>Bacteroidia</taxon>
        <taxon>Bacteroidales</taxon>
        <taxon>Bacteroidaceae</taxon>
        <taxon>Bacteroides</taxon>
    </lineage>
</organism>
<protein>
    <submittedName>
        <fullName evidence="3">SusC/RagA family TonB-linked outer membrane protein</fullName>
    </submittedName>
</protein>
<evidence type="ECO:0000259" key="2">
    <source>
        <dbReference type="Pfam" id="PF07715"/>
    </source>
</evidence>
<dbReference type="Gene3D" id="2.170.130.10">
    <property type="entry name" value="TonB-dependent receptor, plug domain"/>
    <property type="match status" value="1"/>
</dbReference>
<dbReference type="NCBIfam" id="TIGR04056">
    <property type="entry name" value="OMP_RagA_SusC"/>
    <property type="match status" value="1"/>
</dbReference>
<keyword evidence="4" id="KW-1185">Reference proteome</keyword>
<comment type="caution">
    <text evidence="3">The sequence shown here is derived from an EMBL/GenBank/DDBJ whole genome shotgun (WGS) entry which is preliminary data.</text>
</comment>
<dbReference type="Pfam" id="PF07715">
    <property type="entry name" value="Plug"/>
    <property type="match status" value="1"/>
</dbReference>
<dbReference type="Pfam" id="PF13715">
    <property type="entry name" value="CarbopepD_reg_2"/>
    <property type="match status" value="1"/>
</dbReference>
<dbReference type="RefSeq" id="WP_272721285.1">
    <property type="nucleotide sequence ID" value="NZ_JAQPYS010000114.1"/>
</dbReference>
<dbReference type="EMBL" id="JAQPYS010000114">
    <property type="protein sequence ID" value="MDC7138465.1"/>
    <property type="molecule type" value="Genomic_DNA"/>
</dbReference>
<dbReference type="InterPro" id="IPR008969">
    <property type="entry name" value="CarboxyPept-like_regulatory"/>
</dbReference>
<comment type="subcellular location">
    <subcellularLocation>
        <location evidence="1">Cell outer membrane</location>
        <topology evidence="1">Multi-pass membrane protein</topology>
    </subcellularLocation>
</comment>
<dbReference type="SUPFAM" id="SSF49464">
    <property type="entry name" value="Carboxypeptidase regulatory domain-like"/>
    <property type="match status" value="1"/>
</dbReference>
<dbReference type="InterPro" id="IPR023997">
    <property type="entry name" value="TonB-dep_OMP_SusC/RagA_CS"/>
</dbReference>
<dbReference type="Gene3D" id="2.60.40.1120">
    <property type="entry name" value="Carboxypeptidase-like, regulatory domain"/>
    <property type="match status" value="1"/>
</dbReference>
<dbReference type="InterPro" id="IPR023996">
    <property type="entry name" value="TonB-dep_OMP_SusC/RagA"/>
</dbReference>
<proteinExistence type="inferred from homology"/>
<keyword evidence="1" id="KW-0812">Transmembrane</keyword>
<reference evidence="3 4" key="1">
    <citation type="submission" date="2023-01" db="EMBL/GenBank/DDBJ databases">
        <title>Exploring GABA producing Bacteroides strains toward improving mental health.</title>
        <authorList>
            <person name="Yousuf B."/>
            <person name="Bouhlel N.E."/>
            <person name="Mottawea W."/>
            <person name="Hammami R."/>
        </authorList>
    </citation>
    <scope>NUCLEOTIDE SEQUENCE [LARGE SCALE GENOMIC DNA]</scope>
    <source>
        <strain evidence="3 4">UO.H1054</strain>
    </source>
</reference>
<dbReference type="InterPro" id="IPR012910">
    <property type="entry name" value="Plug_dom"/>
</dbReference>
<dbReference type="InterPro" id="IPR039426">
    <property type="entry name" value="TonB-dep_rcpt-like"/>
</dbReference>
<keyword evidence="1" id="KW-1134">Transmembrane beta strand</keyword>
<name>A0ABT5HD93_9BACE</name>
<keyword evidence="1" id="KW-0472">Membrane</keyword>
<sequence length="1191" mass="133133">MQKNEKRGFLLSEQIRIPVVVLALLFAFVLPSVANVFDDAKLITIVNRDISVREALEQVKKQSGVSLMFQSGIVENKPHLSLDLRKVTLQKALDVICPAAGLQYVLKDDYVLITKVRTEKQALPKQKITGIVTDEAGEPLIGAAVYVENGNHAKGVITDYNGRYEIKAALDEALVFSYVGMAKQVLAVSGNVMNVTLKEESKMLGDVVVTGYQTISKERATGAFDIIKEKALEKPSVTIADRLVGKVAGVQATTTADGEISFKIRGNGTLQSDAEPLIVVDGFPISTGFASINPNDVANISILKDAAAASIWGARASNGVIVVTTKKGNKAKGLTVEVDAQLRIGNKVDIDYLRNMMSSAESIEYQKKSFDLYRTIGMLPPLTPGDANSFASVYGANLNQAGALYNRYKKKGMTEEEFNAGLASLAGLDNKQQIADELLKRPVYQQYSVTLSGATERMSNYVSMLYAYDTSRYQGSGSQKFQLNYRGNMKLLKWLEMDVSATVLYRKDKNSGITAGDIANLAPYDMILNSDGSYADMSYVKQYADGMKSITDQFEFPYSDWSYNILREVNGRSLSNKTMNNRFQVGLKATILEGLTFDTKFQLEHVIKDSRQLYTDETYYVRDIVNRFTTLNWEDGTTEAHIGKGSILNEGKYVTDAYNWRNQLNFNRTFAERHAFNFVGGIEISQKKLNNRSFAPIYGYNDDYLTSYPIQEVMVFDCFVADDAKTENSKVSIPVTSMFRYNMQRYFSAFANLAYTLDDKYSLSASFRTDASNFITDEPKYRYSPFWSVGFSWNVMNEDFMKSVHWLDYLTPRITYGCNGNANTSTSVIPLISMEGISSITKEQYARIASFGNPQMSWEQTHVVNFGIDWSMFSGKFYGKIDVYNKKGTDIMADISVPIASGQLKPGFNIVDAKITANAAEVTNRGFEAELGSAQTFGPGIRWDGNVTLAYNKNKVDKLYLGYVNHQDMRASTPIEGYPIDGLWAYRFSGVKEYTNTNTGMTYNAPGIYVDDNGNTASIDNIPENTDGRNAMKYMGTAVAPWTVGMSHSFEYKAWALSFTMIGKFGHKFRQTGFNYAHPVSEIPNRQYSQLEEPNVIPMPDNTRIALSYYSSIAPYMDYNIKSANHVRMQELTLSYSLHGLLLRKWGISRLTCYLQGNNLFTIKATDEDPEYAYGSFRLQPTYTIGVKFAY</sequence>
<dbReference type="Proteomes" id="UP001215398">
    <property type="component" value="Unassembled WGS sequence"/>
</dbReference>
<keyword evidence="1" id="KW-0813">Transport</keyword>
<gene>
    <name evidence="3" type="ORF">PQG98_19275</name>
</gene>
<keyword evidence="1" id="KW-0998">Cell outer membrane</keyword>
<evidence type="ECO:0000313" key="3">
    <source>
        <dbReference type="EMBL" id="MDC7138465.1"/>
    </source>
</evidence>
<dbReference type="SUPFAM" id="SSF56935">
    <property type="entry name" value="Porins"/>
    <property type="match status" value="1"/>
</dbReference>
<accession>A0ABT5HD93</accession>